<dbReference type="GO" id="GO:0043041">
    <property type="term" value="P:amino acid activation for nonribosomal peptide biosynthetic process"/>
    <property type="evidence" value="ECO:0007669"/>
    <property type="project" value="TreeGrafter"/>
</dbReference>
<evidence type="ECO:0000256" key="1">
    <source>
        <dbReference type="ARBA" id="ARBA00022450"/>
    </source>
</evidence>
<accession>A0A1T4QD63</accession>
<organism evidence="5 6">
    <name type="scientific">Eubacterium ruminantium</name>
    <dbReference type="NCBI Taxonomy" id="42322"/>
    <lineage>
        <taxon>Bacteria</taxon>
        <taxon>Bacillati</taxon>
        <taxon>Bacillota</taxon>
        <taxon>Clostridia</taxon>
        <taxon>Eubacteriales</taxon>
        <taxon>Eubacteriaceae</taxon>
        <taxon>Eubacterium</taxon>
    </lineage>
</organism>
<dbReference type="InterPro" id="IPR009081">
    <property type="entry name" value="PP-bd_ACP"/>
</dbReference>
<evidence type="ECO:0000313" key="6">
    <source>
        <dbReference type="Proteomes" id="UP000189857"/>
    </source>
</evidence>
<dbReference type="OrthoDB" id="9803968at2"/>
<name>A0A1T4QD63_9FIRM</name>
<proteinExistence type="predicted"/>
<dbReference type="Pfam" id="PF00550">
    <property type="entry name" value="PP-binding"/>
    <property type="match status" value="1"/>
</dbReference>
<keyword evidence="3" id="KW-0045">Antibiotic biosynthesis</keyword>
<dbReference type="InterPro" id="IPR020806">
    <property type="entry name" value="PKS_PP-bd"/>
</dbReference>
<keyword evidence="2" id="KW-0597">Phosphoprotein</keyword>
<keyword evidence="6" id="KW-1185">Reference proteome</keyword>
<dbReference type="PANTHER" id="PTHR45527">
    <property type="entry name" value="NONRIBOSOMAL PEPTIDE SYNTHETASE"/>
    <property type="match status" value="1"/>
</dbReference>
<sequence>MSSSEERVYKIWCDVFKRNDIDIEDNFFEIGGNSLIGMKIITILNKELERIDVTDFFEYQTIKDIAAKIDRDYKWRKQP</sequence>
<dbReference type="GO" id="GO:0031177">
    <property type="term" value="F:phosphopantetheine binding"/>
    <property type="evidence" value="ECO:0007669"/>
    <property type="project" value="InterPro"/>
</dbReference>
<dbReference type="GO" id="GO:0044550">
    <property type="term" value="P:secondary metabolite biosynthetic process"/>
    <property type="evidence" value="ECO:0007669"/>
    <property type="project" value="TreeGrafter"/>
</dbReference>
<dbReference type="EMBL" id="FUXA01000018">
    <property type="protein sequence ID" value="SKA01178.1"/>
    <property type="molecule type" value="Genomic_DNA"/>
</dbReference>
<dbReference type="Gene3D" id="1.10.1200.10">
    <property type="entry name" value="ACP-like"/>
    <property type="match status" value="1"/>
</dbReference>
<gene>
    <name evidence="5" type="ORF">SAMN02745110_02341</name>
</gene>
<dbReference type="GO" id="GO:0005737">
    <property type="term" value="C:cytoplasm"/>
    <property type="evidence" value="ECO:0007669"/>
    <property type="project" value="TreeGrafter"/>
</dbReference>
<evidence type="ECO:0000313" key="5">
    <source>
        <dbReference type="EMBL" id="SKA01178.1"/>
    </source>
</evidence>
<evidence type="ECO:0000256" key="3">
    <source>
        <dbReference type="ARBA" id="ARBA00023194"/>
    </source>
</evidence>
<dbReference type="GO" id="GO:0017000">
    <property type="term" value="P:antibiotic biosynthetic process"/>
    <property type="evidence" value="ECO:0007669"/>
    <property type="project" value="UniProtKB-KW"/>
</dbReference>
<dbReference type="Proteomes" id="UP000189857">
    <property type="component" value="Unassembled WGS sequence"/>
</dbReference>
<dbReference type="PROSITE" id="PS50075">
    <property type="entry name" value="CARRIER"/>
    <property type="match status" value="1"/>
</dbReference>
<evidence type="ECO:0000259" key="4">
    <source>
        <dbReference type="PROSITE" id="PS50075"/>
    </source>
</evidence>
<dbReference type="InterPro" id="IPR036736">
    <property type="entry name" value="ACP-like_sf"/>
</dbReference>
<dbReference type="SMART" id="SM00823">
    <property type="entry name" value="PKS_PP"/>
    <property type="match status" value="1"/>
</dbReference>
<reference evidence="5 6" key="1">
    <citation type="submission" date="2017-02" db="EMBL/GenBank/DDBJ databases">
        <authorList>
            <person name="Peterson S.W."/>
        </authorList>
    </citation>
    <scope>NUCLEOTIDE SEQUENCE [LARGE SCALE GENOMIC DNA]</scope>
    <source>
        <strain evidence="5 6">ATCC 17233</strain>
    </source>
</reference>
<dbReference type="AlphaFoldDB" id="A0A1T4QD63"/>
<dbReference type="RefSeq" id="WP_078788134.1">
    <property type="nucleotide sequence ID" value="NZ_CACZYW010000006.1"/>
</dbReference>
<dbReference type="InterPro" id="IPR006162">
    <property type="entry name" value="Ppantetheine_attach_site"/>
</dbReference>
<evidence type="ECO:0000256" key="2">
    <source>
        <dbReference type="ARBA" id="ARBA00022553"/>
    </source>
</evidence>
<feature type="domain" description="Carrier" evidence="4">
    <location>
        <begin position="1"/>
        <end position="73"/>
    </location>
</feature>
<protein>
    <submittedName>
        <fullName evidence="5">Phosphopantetheine attachment site</fullName>
    </submittedName>
</protein>
<dbReference type="PANTHER" id="PTHR45527:SF1">
    <property type="entry name" value="FATTY ACID SYNTHASE"/>
    <property type="match status" value="1"/>
</dbReference>
<dbReference type="PROSITE" id="PS00012">
    <property type="entry name" value="PHOSPHOPANTETHEINE"/>
    <property type="match status" value="1"/>
</dbReference>
<dbReference type="SUPFAM" id="SSF47336">
    <property type="entry name" value="ACP-like"/>
    <property type="match status" value="1"/>
</dbReference>
<keyword evidence="1" id="KW-0596">Phosphopantetheine</keyword>